<keyword evidence="11" id="KW-1185">Reference proteome</keyword>
<evidence type="ECO:0000256" key="7">
    <source>
        <dbReference type="ARBA" id="ARBA00023146"/>
    </source>
</evidence>
<dbReference type="Pfam" id="PF02091">
    <property type="entry name" value="tRNA-synt_2e"/>
    <property type="match status" value="1"/>
</dbReference>
<dbReference type="Proteomes" id="UP000199058">
    <property type="component" value="Unassembled WGS sequence"/>
</dbReference>
<dbReference type="PROSITE" id="PS50861">
    <property type="entry name" value="AA_TRNA_LIGASE_II_GLYAB"/>
    <property type="match status" value="1"/>
</dbReference>
<dbReference type="InterPro" id="IPR006194">
    <property type="entry name" value="Gly-tRNA-synth_heterodimer"/>
</dbReference>
<evidence type="ECO:0000256" key="9">
    <source>
        <dbReference type="HAMAP-Rule" id="MF_00254"/>
    </source>
</evidence>
<dbReference type="Gene3D" id="1.20.58.180">
    <property type="entry name" value="Class II aaRS and biotin synthetases, domain 2"/>
    <property type="match status" value="1"/>
</dbReference>
<dbReference type="GO" id="GO:0006426">
    <property type="term" value="P:glycyl-tRNA aminoacylation"/>
    <property type="evidence" value="ECO:0007669"/>
    <property type="project" value="UniProtKB-UniRule"/>
</dbReference>
<dbReference type="CDD" id="cd00733">
    <property type="entry name" value="GlyRS_alpha_core"/>
    <property type="match status" value="1"/>
</dbReference>
<keyword evidence="6 9" id="KW-0648">Protein biosynthesis</keyword>
<dbReference type="EC" id="6.1.1.14" evidence="9"/>
<comment type="catalytic activity">
    <reaction evidence="8 9">
        <text>tRNA(Gly) + glycine + ATP = glycyl-tRNA(Gly) + AMP + diphosphate</text>
        <dbReference type="Rhea" id="RHEA:16013"/>
        <dbReference type="Rhea" id="RHEA-COMP:9664"/>
        <dbReference type="Rhea" id="RHEA-COMP:9683"/>
        <dbReference type="ChEBI" id="CHEBI:30616"/>
        <dbReference type="ChEBI" id="CHEBI:33019"/>
        <dbReference type="ChEBI" id="CHEBI:57305"/>
        <dbReference type="ChEBI" id="CHEBI:78442"/>
        <dbReference type="ChEBI" id="CHEBI:78522"/>
        <dbReference type="ChEBI" id="CHEBI:456215"/>
        <dbReference type="EC" id="6.1.1.14"/>
    </reaction>
</comment>
<comment type="subunit">
    <text evidence="2 9">Tetramer of two alpha and two beta subunits.</text>
</comment>
<evidence type="ECO:0000256" key="3">
    <source>
        <dbReference type="ARBA" id="ARBA00022598"/>
    </source>
</evidence>
<dbReference type="NCBIfam" id="TIGR00388">
    <property type="entry name" value="glyQ"/>
    <property type="match status" value="1"/>
</dbReference>
<comment type="similarity">
    <text evidence="1 9">Belongs to the class-II aminoacyl-tRNA synthetase family.</text>
</comment>
<evidence type="ECO:0000256" key="5">
    <source>
        <dbReference type="ARBA" id="ARBA00022840"/>
    </source>
</evidence>
<dbReference type="GO" id="GO:0004820">
    <property type="term" value="F:glycine-tRNA ligase activity"/>
    <property type="evidence" value="ECO:0007669"/>
    <property type="project" value="UniProtKB-UniRule"/>
</dbReference>
<evidence type="ECO:0000256" key="4">
    <source>
        <dbReference type="ARBA" id="ARBA00022741"/>
    </source>
</evidence>
<evidence type="ECO:0000256" key="6">
    <source>
        <dbReference type="ARBA" id="ARBA00022917"/>
    </source>
</evidence>
<protein>
    <recommendedName>
        <fullName evidence="9">Glycine--tRNA ligase alpha subunit</fullName>
        <ecNumber evidence="9">6.1.1.14</ecNumber>
    </recommendedName>
    <alternativeName>
        <fullName evidence="9">Glycyl-tRNA synthetase alpha subunit</fullName>
        <shortName evidence="9">GlyRS</shortName>
    </alternativeName>
</protein>
<dbReference type="AlphaFoldDB" id="A0A1I1IEI0"/>
<keyword evidence="5 9" id="KW-0067">ATP-binding</keyword>
<proteinExistence type="inferred from homology"/>
<dbReference type="FunFam" id="3.30.930.10:FF:000006">
    <property type="entry name" value="Glycine--tRNA ligase alpha subunit"/>
    <property type="match status" value="1"/>
</dbReference>
<evidence type="ECO:0000256" key="8">
    <source>
        <dbReference type="ARBA" id="ARBA00047937"/>
    </source>
</evidence>
<keyword evidence="3 9" id="KW-0436">Ligase</keyword>
<dbReference type="PANTHER" id="PTHR30075:SF2">
    <property type="entry name" value="GLYCINE--TRNA LIGASE, CHLOROPLASTIC_MITOCHONDRIAL 2"/>
    <property type="match status" value="1"/>
</dbReference>
<dbReference type="GO" id="GO:0005524">
    <property type="term" value="F:ATP binding"/>
    <property type="evidence" value="ECO:0007669"/>
    <property type="project" value="UniProtKB-UniRule"/>
</dbReference>
<dbReference type="SUPFAM" id="SSF55681">
    <property type="entry name" value="Class II aaRS and biotin synthetases"/>
    <property type="match status" value="1"/>
</dbReference>
<evidence type="ECO:0000313" key="11">
    <source>
        <dbReference type="Proteomes" id="UP000199058"/>
    </source>
</evidence>
<dbReference type="EMBL" id="FOLH01000004">
    <property type="protein sequence ID" value="SFC32113.1"/>
    <property type="molecule type" value="Genomic_DNA"/>
</dbReference>
<reference evidence="10 11" key="1">
    <citation type="submission" date="2016-10" db="EMBL/GenBank/DDBJ databases">
        <authorList>
            <person name="de Groot N.N."/>
        </authorList>
    </citation>
    <scope>NUCLEOTIDE SEQUENCE [LARGE SCALE GENOMIC DNA]</scope>
    <source>
        <strain evidence="10 11">DSM 18438</strain>
    </source>
</reference>
<dbReference type="STRING" id="1122252.SAMN05660443_2249"/>
<dbReference type="InterPro" id="IPR002310">
    <property type="entry name" value="Gly-tRNA_ligase_asu"/>
</dbReference>
<dbReference type="PANTHER" id="PTHR30075">
    <property type="entry name" value="GLYCYL-TRNA SYNTHETASE"/>
    <property type="match status" value="1"/>
</dbReference>
<keyword evidence="4 9" id="KW-0547">Nucleotide-binding</keyword>
<evidence type="ECO:0000256" key="2">
    <source>
        <dbReference type="ARBA" id="ARBA00011209"/>
    </source>
</evidence>
<accession>A0A1I1IEI0</accession>
<dbReference type="GO" id="GO:0005829">
    <property type="term" value="C:cytosol"/>
    <property type="evidence" value="ECO:0007669"/>
    <property type="project" value="TreeGrafter"/>
</dbReference>
<sequence length="316" mass="35881">MNSSTPDVSTFQGLILALQQYWADQGCVVLQPLDMEVGAGTFHPATFLRALGPETWNSAYVQPSRRPTDGRYGENPNRLQHYYQFQVVMKPSPADIQERYLGSLKALGLDPLVHDIRFVEDNWESPTLGAWGLGWEVWLNGMEVTQFTYFQQAGGIECYPVTGEITYGLERIAMYLQGVDSVYDLIWTLSPTGEPVTYGDVWLQNEKEQSAYNFEYADVEALFGQFDHCERECNKLLEAGLPLPAYEQVLKASHTFNLLDARHAISVTERQRFILRVRTLAREVALAYFNSRKALGFPLAPEHLRQEVLASEEEKA</sequence>
<evidence type="ECO:0000256" key="1">
    <source>
        <dbReference type="ARBA" id="ARBA00008226"/>
    </source>
</evidence>
<organism evidence="10 11">
    <name type="scientific">Marinospirillum celere</name>
    <dbReference type="NCBI Taxonomy" id="1122252"/>
    <lineage>
        <taxon>Bacteria</taxon>
        <taxon>Pseudomonadati</taxon>
        <taxon>Pseudomonadota</taxon>
        <taxon>Gammaproteobacteria</taxon>
        <taxon>Oceanospirillales</taxon>
        <taxon>Oceanospirillaceae</taxon>
        <taxon>Marinospirillum</taxon>
    </lineage>
</organism>
<dbReference type="HAMAP" id="MF_00254">
    <property type="entry name" value="Gly_tRNA_synth_alpha"/>
    <property type="match status" value="1"/>
</dbReference>
<dbReference type="NCBIfam" id="NF006827">
    <property type="entry name" value="PRK09348.1"/>
    <property type="match status" value="1"/>
</dbReference>
<dbReference type="Gene3D" id="3.30.930.10">
    <property type="entry name" value="Bira Bifunctional Protein, Domain 2"/>
    <property type="match status" value="1"/>
</dbReference>
<dbReference type="OrthoDB" id="9802183at2"/>
<dbReference type="PRINTS" id="PR01044">
    <property type="entry name" value="TRNASYNTHGA"/>
</dbReference>
<dbReference type="InterPro" id="IPR045864">
    <property type="entry name" value="aa-tRNA-synth_II/BPL/LPL"/>
</dbReference>
<gene>
    <name evidence="9" type="primary">glyQ</name>
    <name evidence="10" type="ORF">SAMN05660443_2249</name>
</gene>
<name>A0A1I1IEI0_9GAMM</name>
<evidence type="ECO:0000313" key="10">
    <source>
        <dbReference type="EMBL" id="SFC32113.1"/>
    </source>
</evidence>
<dbReference type="RefSeq" id="WP_091963519.1">
    <property type="nucleotide sequence ID" value="NZ_FOLH01000004.1"/>
</dbReference>
<keyword evidence="7 9" id="KW-0030">Aminoacyl-tRNA synthetase</keyword>
<keyword evidence="9" id="KW-0963">Cytoplasm</keyword>
<comment type="subcellular location">
    <subcellularLocation>
        <location evidence="9">Cytoplasm</location>
    </subcellularLocation>
</comment>